<keyword evidence="1" id="KW-0812">Transmembrane</keyword>
<dbReference type="EMBL" id="FUXZ01000014">
    <property type="protein sequence ID" value="SKA70821.1"/>
    <property type="molecule type" value="Genomic_DNA"/>
</dbReference>
<feature type="transmembrane region" description="Helical" evidence="1">
    <location>
        <begin position="74"/>
        <end position="93"/>
    </location>
</feature>
<accession>A0A1T4W292</accession>
<proteinExistence type="predicted"/>
<dbReference type="Proteomes" id="UP000190814">
    <property type="component" value="Unassembled WGS sequence"/>
</dbReference>
<evidence type="ECO:0000256" key="1">
    <source>
        <dbReference type="SAM" id="Phobius"/>
    </source>
</evidence>
<dbReference type="AlphaFoldDB" id="A0A1T4W292"/>
<evidence type="ECO:0000313" key="3">
    <source>
        <dbReference type="Proteomes" id="UP000190814"/>
    </source>
</evidence>
<evidence type="ECO:0000313" key="2">
    <source>
        <dbReference type="EMBL" id="SKA70821.1"/>
    </source>
</evidence>
<reference evidence="2 3" key="1">
    <citation type="submission" date="2017-02" db="EMBL/GenBank/DDBJ databases">
        <authorList>
            <person name="Peterson S.W."/>
        </authorList>
    </citation>
    <scope>NUCLEOTIDE SEQUENCE [LARGE SCALE GENOMIC DNA]</scope>
    <source>
        <strain evidence="2 3">ATCC 35992</strain>
    </source>
</reference>
<dbReference type="RefSeq" id="WP_078766953.1">
    <property type="nucleotide sequence ID" value="NZ_FUXZ01000014.1"/>
</dbReference>
<keyword evidence="1" id="KW-0472">Membrane</keyword>
<gene>
    <name evidence="2" type="ORF">SAMN02745111_02125</name>
</gene>
<feature type="transmembrane region" description="Helical" evidence="1">
    <location>
        <begin position="38"/>
        <end position="59"/>
    </location>
</feature>
<keyword evidence="1" id="KW-1133">Transmembrane helix</keyword>
<organism evidence="2 3">
    <name type="scientific">Eubacterium uniforme</name>
    <dbReference type="NCBI Taxonomy" id="39495"/>
    <lineage>
        <taxon>Bacteria</taxon>
        <taxon>Bacillati</taxon>
        <taxon>Bacillota</taxon>
        <taxon>Clostridia</taxon>
        <taxon>Eubacteriales</taxon>
        <taxon>Eubacteriaceae</taxon>
        <taxon>Eubacterium</taxon>
    </lineage>
</organism>
<keyword evidence="3" id="KW-1185">Reference proteome</keyword>
<protein>
    <submittedName>
        <fullName evidence="2">Uncharacterized protein</fullName>
    </submittedName>
</protein>
<sequence>MKKLRNLFVAGGVAGATVGTSVDLVSNKIEKSSKLSKLKLCLNLYTITAILFTLSFFAGVKNYSYANPSAPNNLLLSAALSVAYIGIVLDAYAKLKKENELNK</sequence>
<name>A0A1T4W292_9FIRM</name>